<comment type="caution">
    <text evidence="8">The sequence shown here is derived from an EMBL/GenBank/DDBJ whole genome shotgun (WGS) entry which is preliminary data.</text>
</comment>
<feature type="binding site" evidence="6">
    <location>
        <position position="92"/>
    </location>
    <ligand>
        <name>[4Fe-4S] cluster</name>
        <dbReference type="ChEBI" id="CHEBI:49883"/>
        <note>4Fe-4S-S-AdoMet</note>
    </ligand>
</feature>
<dbReference type="InterPro" id="IPR016431">
    <property type="entry name" value="Pyrv-formate_lyase-activ_prd"/>
</dbReference>
<dbReference type="AlphaFoldDB" id="A0A2H0WRV4"/>
<proteinExistence type="predicted"/>
<dbReference type="Gene3D" id="3.20.20.70">
    <property type="entry name" value="Aldolase class I"/>
    <property type="match status" value="1"/>
</dbReference>
<dbReference type="InterPro" id="IPR034457">
    <property type="entry name" value="Organic_radical-activating"/>
</dbReference>
<keyword evidence="5 6" id="KW-0411">Iron-sulfur</keyword>
<evidence type="ECO:0000313" key="9">
    <source>
        <dbReference type="Proteomes" id="UP000231282"/>
    </source>
</evidence>
<comment type="cofactor">
    <cofactor evidence="6">
        <name>[4Fe-4S] cluster</name>
        <dbReference type="ChEBI" id="CHEBI:49883"/>
    </cofactor>
    <text evidence="6">Binds 1 [4Fe-4S] cluster. The cluster is coordinated with 3 cysteines and an exchangeable S-adenosyl-L-methionine.</text>
</comment>
<dbReference type="EMBL" id="PEZH01000009">
    <property type="protein sequence ID" value="PIS15351.1"/>
    <property type="molecule type" value="Genomic_DNA"/>
</dbReference>
<keyword evidence="3 6" id="KW-0479">Metal-binding</keyword>
<evidence type="ECO:0000256" key="4">
    <source>
        <dbReference type="ARBA" id="ARBA00023004"/>
    </source>
</evidence>
<dbReference type="PIRSF" id="PIRSF004869">
    <property type="entry name" value="PflX_prd"/>
    <property type="match status" value="1"/>
</dbReference>
<protein>
    <submittedName>
        <fullName evidence="8">AmmeMemoRadiSam system radical SAM enzyme</fullName>
    </submittedName>
</protein>
<name>A0A2H0WRV4_9BACT</name>
<dbReference type="InterPro" id="IPR058240">
    <property type="entry name" value="rSAM_sf"/>
</dbReference>
<reference evidence="9" key="1">
    <citation type="submission" date="2017-09" db="EMBL/GenBank/DDBJ databases">
        <title>Depth-based differentiation of microbial function through sediment-hosted aquifers and enrichment of novel symbionts in the deep terrestrial subsurface.</title>
        <authorList>
            <person name="Probst A.J."/>
            <person name="Ladd B."/>
            <person name="Jarett J.K."/>
            <person name="Geller-Mcgrath D.E."/>
            <person name="Sieber C.M.K."/>
            <person name="Emerson J.B."/>
            <person name="Anantharaman K."/>
            <person name="Thomas B.C."/>
            <person name="Malmstrom R."/>
            <person name="Stieglmeier M."/>
            <person name="Klingl A."/>
            <person name="Woyke T."/>
            <person name="Ryan C.M."/>
            <person name="Banfield J.F."/>
        </authorList>
    </citation>
    <scope>NUCLEOTIDE SEQUENCE [LARGE SCALE GENOMIC DNA]</scope>
</reference>
<sequence>MFKVYPALLYQKLKNKAVRCQVCQRRCLIPEGKTGYCQSYINKNGKLYSLSYGIIAAINNDPIEKKPVFHYQPGSTCFSIGTYGCNFRCRFCQNWDIVYADILKLKTKDKKTKVTPEETVKMALKTKAAGIAFTYNEPTVWLEYSLDVFKLAKNFTSQESRSLPRHLRGGVAKDQRPKTKNHLYTVWVTNGYATKKAIDLIAPYLDVWRVDLKSFADQFYQKLAYAPHAQPIFENTKYIHQHYPNIHIECVTNIIPGWNDDDQNLKHIARWIAKNLGPKTPWHVTRFYPAAQMMDTPPTPKKTLVRAKEIGQKAGLQFVYLGNIDTKDGENTYCPNCGTLCVKRQEYSTQILAVNKNGCCSRCNEPLNIKIIS</sequence>
<dbReference type="Pfam" id="PF04055">
    <property type="entry name" value="Radical_SAM"/>
    <property type="match status" value="1"/>
</dbReference>
<evidence type="ECO:0000313" key="8">
    <source>
        <dbReference type="EMBL" id="PIS15351.1"/>
    </source>
</evidence>
<keyword evidence="1" id="KW-0004">4Fe-4S</keyword>
<keyword evidence="2 6" id="KW-0949">S-adenosyl-L-methionine</keyword>
<dbReference type="SUPFAM" id="SSF102114">
    <property type="entry name" value="Radical SAM enzymes"/>
    <property type="match status" value="1"/>
</dbReference>
<feature type="binding site" evidence="6">
    <location>
        <position position="89"/>
    </location>
    <ligand>
        <name>[4Fe-4S] cluster</name>
        <dbReference type="ChEBI" id="CHEBI:49883"/>
        <note>4Fe-4S-S-AdoMet</note>
    </ligand>
</feature>
<feature type="domain" description="Radical SAM core" evidence="7">
    <location>
        <begin position="70"/>
        <end position="321"/>
    </location>
</feature>
<dbReference type="PROSITE" id="PS51918">
    <property type="entry name" value="RADICAL_SAM"/>
    <property type="match status" value="1"/>
</dbReference>
<dbReference type="GO" id="GO:0003824">
    <property type="term" value="F:catalytic activity"/>
    <property type="evidence" value="ECO:0007669"/>
    <property type="project" value="InterPro"/>
</dbReference>
<evidence type="ECO:0000256" key="2">
    <source>
        <dbReference type="ARBA" id="ARBA00022691"/>
    </source>
</evidence>
<evidence type="ECO:0000259" key="7">
    <source>
        <dbReference type="PROSITE" id="PS51918"/>
    </source>
</evidence>
<dbReference type="GO" id="GO:0051539">
    <property type="term" value="F:4 iron, 4 sulfur cluster binding"/>
    <property type="evidence" value="ECO:0007669"/>
    <property type="project" value="UniProtKB-KW"/>
</dbReference>
<dbReference type="InterPro" id="IPR007197">
    <property type="entry name" value="rSAM"/>
</dbReference>
<accession>A0A2H0WRV4</accession>
<dbReference type="InterPro" id="IPR013785">
    <property type="entry name" value="Aldolase_TIM"/>
</dbReference>
<organism evidence="8 9">
    <name type="scientific">Candidatus Shapirobacteria bacterium CG09_land_8_20_14_0_10_38_17</name>
    <dbReference type="NCBI Taxonomy" id="1974884"/>
    <lineage>
        <taxon>Bacteria</taxon>
        <taxon>Candidatus Shapironibacteriota</taxon>
    </lineage>
</organism>
<dbReference type="PANTHER" id="PTHR30352">
    <property type="entry name" value="PYRUVATE FORMATE-LYASE-ACTIVATING ENZYME"/>
    <property type="match status" value="1"/>
</dbReference>
<evidence type="ECO:0000256" key="3">
    <source>
        <dbReference type="ARBA" id="ARBA00022723"/>
    </source>
</evidence>
<gene>
    <name evidence="8" type="ORF">COT63_00480</name>
</gene>
<dbReference type="CDD" id="cd01335">
    <property type="entry name" value="Radical_SAM"/>
    <property type="match status" value="1"/>
</dbReference>
<evidence type="ECO:0000256" key="1">
    <source>
        <dbReference type="ARBA" id="ARBA00022485"/>
    </source>
</evidence>
<evidence type="ECO:0000256" key="5">
    <source>
        <dbReference type="ARBA" id="ARBA00023014"/>
    </source>
</evidence>
<feature type="binding site" evidence="6">
    <location>
        <position position="85"/>
    </location>
    <ligand>
        <name>[4Fe-4S] cluster</name>
        <dbReference type="ChEBI" id="CHEBI:49883"/>
        <note>4Fe-4S-S-AdoMet</note>
    </ligand>
</feature>
<dbReference type="GO" id="GO:0046872">
    <property type="term" value="F:metal ion binding"/>
    <property type="evidence" value="ECO:0007669"/>
    <property type="project" value="UniProtKB-KW"/>
</dbReference>
<dbReference type="Proteomes" id="UP000231282">
    <property type="component" value="Unassembled WGS sequence"/>
</dbReference>
<dbReference type="SFLD" id="SFLDS00029">
    <property type="entry name" value="Radical_SAM"/>
    <property type="match status" value="1"/>
</dbReference>
<evidence type="ECO:0000256" key="6">
    <source>
        <dbReference type="PIRSR" id="PIRSR004869-50"/>
    </source>
</evidence>
<dbReference type="PANTHER" id="PTHR30352:SF5">
    <property type="entry name" value="PYRUVATE FORMATE-LYASE 1-ACTIVATING ENZYME"/>
    <property type="match status" value="1"/>
</dbReference>
<keyword evidence="4 6" id="KW-0408">Iron</keyword>